<evidence type="ECO:0000259" key="2">
    <source>
        <dbReference type="SMART" id="SM00822"/>
    </source>
</evidence>
<sequence>MYPKPNTHYRVTISYESLPHNKKFFVVLVTGSNSGIGEAIVKLLAILGAQVVITDYFEVRNSRDFTGKVVLVTGSNSGIGEAIVKLLAILGAQVVITGRKETEIRKVSQEVLRLSPKGLKPLEVVADVTKTKDLEKLMSSTIKRFGKLDVLVNNAGIGVMTTIRDKDFITNFDNVFKINVRSGLQLIQLALPYLDQSNGTIITTSSIASLRPGKSPIPYGASKTTVDYITKALAVELGPRIRVNAINPGYILTDELVPFINPDRLSQLIESTPLHRIGQPLDVAKGVVFLASNYEDVKNSRNFTGKVVLVTGSSSGIGEGIVKLFSILGANVVVNGRKDADVQKVVQEIQQLSPYKLKPLGVVAD</sequence>
<gene>
    <name evidence="3" type="ORF">ONB1V03_LOCUS10361</name>
</gene>
<dbReference type="PRINTS" id="PR00080">
    <property type="entry name" value="SDRFAMILY"/>
</dbReference>
<name>A0A7R9QPJ5_9ACAR</name>
<protein>
    <recommendedName>
        <fullName evidence="2">Ketoreductase domain-containing protein</fullName>
    </recommendedName>
</protein>
<keyword evidence="4" id="KW-1185">Reference proteome</keyword>
<dbReference type="PANTHER" id="PTHR43975">
    <property type="entry name" value="ZGC:101858"/>
    <property type="match status" value="1"/>
</dbReference>
<dbReference type="PRINTS" id="PR00081">
    <property type="entry name" value="GDHRDH"/>
</dbReference>
<dbReference type="SUPFAM" id="SSF51735">
    <property type="entry name" value="NAD(P)-binding Rossmann-fold domains"/>
    <property type="match status" value="3"/>
</dbReference>
<evidence type="ECO:0000313" key="4">
    <source>
        <dbReference type="Proteomes" id="UP000728032"/>
    </source>
</evidence>
<evidence type="ECO:0000313" key="3">
    <source>
        <dbReference type="EMBL" id="CAD7653708.1"/>
    </source>
</evidence>
<dbReference type="Proteomes" id="UP000728032">
    <property type="component" value="Unassembled WGS sequence"/>
</dbReference>
<dbReference type="Pfam" id="PF00106">
    <property type="entry name" value="adh_short"/>
    <property type="match status" value="2"/>
</dbReference>
<feature type="non-terminal residue" evidence="3">
    <location>
        <position position="1"/>
    </location>
</feature>
<dbReference type="EMBL" id="CAJPVJ010006992">
    <property type="protein sequence ID" value="CAG2170895.1"/>
    <property type="molecule type" value="Genomic_DNA"/>
</dbReference>
<dbReference type="AlphaFoldDB" id="A0A7R9QPJ5"/>
<dbReference type="SMART" id="SM00822">
    <property type="entry name" value="PKS_KR"/>
    <property type="match status" value="1"/>
</dbReference>
<dbReference type="InterPro" id="IPR002347">
    <property type="entry name" value="SDR_fam"/>
</dbReference>
<dbReference type="InterPro" id="IPR057326">
    <property type="entry name" value="KR_dom"/>
</dbReference>
<dbReference type="EMBL" id="OC921817">
    <property type="protein sequence ID" value="CAD7653708.1"/>
    <property type="molecule type" value="Genomic_DNA"/>
</dbReference>
<dbReference type="OrthoDB" id="1393670at2759"/>
<proteinExistence type="inferred from homology"/>
<dbReference type="InterPro" id="IPR036291">
    <property type="entry name" value="NAD(P)-bd_dom_sf"/>
</dbReference>
<organism evidence="3">
    <name type="scientific">Oppiella nova</name>
    <dbReference type="NCBI Taxonomy" id="334625"/>
    <lineage>
        <taxon>Eukaryota</taxon>
        <taxon>Metazoa</taxon>
        <taxon>Ecdysozoa</taxon>
        <taxon>Arthropoda</taxon>
        <taxon>Chelicerata</taxon>
        <taxon>Arachnida</taxon>
        <taxon>Acari</taxon>
        <taxon>Acariformes</taxon>
        <taxon>Sarcoptiformes</taxon>
        <taxon>Oribatida</taxon>
        <taxon>Brachypylina</taxon>
        <taxon>Oppioidea</taxon>
        <taxon>Oppiidae</taxon>
        <taxon>Oppiella</taxon>
    </lineage>
</organism>
<feature type="domain" description="Ketoreductase" evidence="2">
    <location>
        <begin position="68"/>
        <end position="244"/>
    </location>
</feature>
<reference evidence="3" key="1">
    <citation type="submission" date="2020-11" db="EMBL/GenBank/DDBJ databases">
        <authorList>
            <person name="Tran Van P."/>
        </authorList>
    </citation>
    <scope>NUCLEOTIDE SEQUENCE</scope>
</reference>
<dbReference type="PANTHER" id="PTHR43975:SF2">
    <property type="entry name" value="EG:BACR7A4.14 PROTEIN-RELATED"/>
    <property type="match status" value="1"/>
</dbReference>
<evidence type="ECO:0000256" key="1">
    <source>
        <dbReference type="RuleBase" id="RU000363"/>
    </source>
</evidence>
<comment type="similarity">
    <text evidence="1">Belongs to the short-chain dehydrogenases/reductases (SDR) family.</text>
</comment>
<dbReference type="FunFam" id="3.40.50.720:FF:000084">
    <property type="entry name" value="Short-chain dehydrogenase reductase"/>
    <property type="match status" value="1"/>
</dbReference>
<dbReference type="Gene3D" id="3.40.50.720">
    <property type="entry name" value="NAD(P)-binding Rossmann-like Domain"/>
    <property type="match status" value="3"/>
</dbReference>
<accession>A0A7R9QPJ5</accession>